<evidence type="ECO:0000313" key="3">
    <source>
        <dbReference type="Proteomes" id="UP001165289"/>
    </source>
</evidence>
<gene>
    <name evidence="2" type="ORF">LOD99_5771</name>
</gene>
<evidence type="ECO:0000256" key="1">
    <source>
        <dbReference type="SAM" id="MobiDB-lite"/>
    </source>
</evidence>
<proteinExistence type="predicted"/>
<feature type="region of interest" description="Disordered" evidence="1">
    <location>
        <begin position="52"/>
        <end position="101"/>
    </location>
</feature>
<sequence>MPLIILGIGACIAICFSIVAVTKHNTNRPTTSTIPITPQHYVGYRQLCVYPQPMQTQGPRPLRPSSIAKPPDDHDAGTAAEARPPSYSVTQGTTSPTNNPV</sequence>
<dbReference type="Proteomes" id="UP001165289">
    <property type="component" value="Unassembled WGS sequence"/>
</dbReference>
<accession>A0AAV7JQ19</accession>
<name>A0AAV7JQ19_9METZ</name>
<evidence type="ECO:0000313" key="2">
    <source>
        <dbReference type="EMBL" id="KAI6650931.1"/>
    </source>
</evidence>
<evidence type="ECO:0008006" key="4">
    <source>
        <dbReference type="Google" id="ProtNLM"/>
    </source>
</evidence>
<feature type="compositionally biased region" description="Polar residues" evidence="1">
    <location>
        <begin position="87"/>
        <end position="101"/>
    </location>
</feature>
<dbReference type="AlphaFoldDB" id="A0AAV7JQ19"/>
<reference evidence="2 3" key="1">
    <citation type="journal article" date="2023" name="BMC Biol.">
        <title>The compact genome of the sponge Oopsacas minuta (Hexactinellida) is lacking key metazoan core genes.</title>
        <authorList>
            <person name="Santini S."/>
            <person name="Schenkelaars Q."/>
            <person name="Jourda C."/>
            <person name="Duchesne M."/>
            <person name="Belahbib H."/>
            <person name="Rocher C."/>
            <person name="Selva M."/>
            <person name="Riesgo A."/>
            <person name="Vervoort M."/>
            <person name="Leys S.P."/>
            <person name="Kodjabachian L."/>
            <person name="Le Bivic A."/>
            <person name="Borchiellini C."/>
            <person name="Claverie J.M."/>
            <person name="Renard E."/>
        </authorList>
    </citation>
    <scope>NUCLEOTIDE SEQUENCE [LARGE SCALE GENOMIC DNA]</scope>
    <source>
        <strain evidence="2">SPO-2</strain>
    </source>
</reference>
<keyword evidence="3" id="KW-1185">Reference proteome</keyword>
<organism evidence="2 3">
    <name type="scientific">Oopsacas minuta</name>
    <dbReference type="NCBI Taxonomy" id="111878"/>
    <lineage>
        <taxon>Eukaryota</taxon>
        <taxon>Metazoa</taxon>
        <taxon>Porifera</taxon>
        <taxon>Hexactinellida</taxon>
        <taxon>Hexasterophora</taxon>
        <taxon>Lyssacinosida</taxon>
        <taxon>Leucopsacidae</taxon>
        <taxon>Oopsacas</taxon>
    </lineage>
</organism>
<comment type="caution">
    <text evidence="2">The sequence shown here is derived from an EMBL/GenBank/DDBJ whole genome shotgun (WGS) entry which is preliminary data.</text>
</comment>
<protein>
    <recommendedName>
        <fullName evidence="4">Secreted protein</fullName>
    </recommendedName>
</protein>
<dbReference type="EMBL" id="JAKMXF010000309">
    <property type="protein sequence ID" value="KAI6650931.1"/>
    <property type="molecule type" value="Genomic_DNA"/>
</dbReference>